<feature type="transmembrane region" description="Helical" evidence="6">
    <location>
        <begin position="509"/>
        <end position="528"/>
    </location>
</feature>
<comment type="subcellular location">
    <subcellularLocation>
        <location evidence="1">Cell membrane</location>
        <topology evidence="1">Multi-pass membrane protein</topology>
    </subcellularLocation>
</comment>
<keyword evidence="5 6" id="KW-0472">Membrane</keyword>
<dbReference type="InterPro" id="IPR043428">
    <property type="entry name" value="LivM-like"/>
</dbReference>
<feature type="transmembrane region" description="Helical" evidence="6">
    <location>
        <begin position="307"/>
        <end position="329"/>
    </location>
</feature>
<feature type="transmembrane region" description="Helical" evidence="6">
    <location>
        <begin position="12"/>
        <end position="37"/>
    </location>
</feature>
<evidence type="ECO:0000256" key="1">
    <source>
        <dbReference type="ARBA" id="ARBA00004651"/>
    </source>
</evidence>
<proteinExistence type="predicted"/>
<evidence type="ECO:0000256" key="3">
    <source>
        <dbReference type="ARBA" id="ARBA00022692"/>
    </source>
</evidence>
<feature type="transmembrane region" description="Helical" evidence="6">
    <location>
        <begin position="275"/>
        <end position="295"/>
    </location>
</feature>
<evidence type="ECO:0000313" key="7">
    <source>
        <dbReference type="EMBL" id="MCK0207957.1"/>
    </source>
</evidence>
<dbReference type="EMBL" id="JALKCG010000002">
    <property type="protein sequence ID" value="MCK0207957.1"/>
    <property type="molecule type" value="Genomic_DNA"/>
</dbReference>
<sequence>MVRDMRGAAPHSLVLKAGLIGGLVGVYVVAVGVFAAFAARPVVAQSLSLGQIMLLSIALTVGWSAADARQGRSGGLAAAALAGVLAGLVYAGVLLMAREAKLQAMFVALTPAALNTGLFGRTGLAALVAAALIAGLAALGGGLVRQMPAPARRTLLAVAIAVLVGALLRDLWISFFANLLGGRWWVSTIYTGNGLSWTGTGVAVAAGLAWQALRMLGRREAGARSTSLIGIALLLAAAILIPYFTNAFVAQVMLLVGLYALMGTGLNIELGLAGLLDLGFVAFFAIGAYVTALLTADSPLAIAHLSFWEALPIATLCAAAGGFVFGLPVLRVRGDYLALATLGLGEIVRLLVVSDMSAPVIGGAQGIVGIPRPDLAGTPMVSQLSLYYLTLVLTCLVALAGWRLQHSPVGRAWAAAREDEDVAATLGIDLVRSKLRAYVLGAAFAGVAGALFATTLGSIFPQSFKLDVSINVLALLVVGGLGSLPGVFVGSLILIGLPEFLREFGEYRYLFYGFLLILVMRVRPQGLWPDPLQARTS</sequence>
<feature type="transmembrane region" description="Helical" evidence="6">
    <location>
        <begin position="225"/>
        <end position="244"/>
    </location>
</feature>
<feature type="transmembrane region" description="Helical" evidence="6">
    <location>
        <begin position="437"/>
        <end position="460"/>
    </location>
</feature>
<dbReference type="InterPro" id="IPR001851">
    <property type="entry name" value="ABC_transp_permease"/>
</dbReference>
<organism evidence="7 8">
    <name type="scientific">Ancylobacter koreensis</name>
    <dbReference type="NCBI Taxonomy" id="266121"/>
    <lineage>
        <taxon>Bacteria</taxon>
        <taxon>Pseudomonadati</taxon>
        <taxon>Pseudomonadota</taxon>
        <taxon>Alphaproteobacteria</taxon>
        <taxon>Hyphomicrobiales</taxon>
        <taxon>Xanthobacteraceae</taxon>
        <taxon>Ancylobacter</taxon>
    </lineage>
</organism>
<keyword evidence="8" id="KW-1185">Reference proteome</keyword>
<keyword evidence="3 6" id="KW-0812">Transmembrane</keyword>
<feature type="transmembrane region" description="Helical" evidence="6">
    <location>
        <begin position="472"/>
        <end position="497"/>
    </location>
</feature>
<evidence type="ECO:0000256" key="5">
    <source>
        <dbReference type="ARBA" id="ARBA00023136"/>
    </source>
</evidence>
<keyword evidence="2" id="KW-1003">Cell membrane</keyword>
<feature type="transmembrane region" description="Helical" evidence="6">
    <location>
        <begin position="155"/>
        <end position="175"/>
    </location>
</feature>
<evidence type="ECO:0000256" key="6">
    <source>
        <dbReference type="SAM" id="Phobius"/>
    </source>
</evidence>
<dbReference type="CDD" id="cd06581">
    <property type="entry name" value="TM_PBP1_LivM_like"/>
    <property type="match status" value="1"/>
</dbReference>
<dbReference type="RefSeq" id="WP_247199952.1">
    <property type="nucleotide sequence ID" value="NZ_JALKCG010000002.1"/>
</dbReference>
<keyword evidence="4 6" id="KW-1133">Transmembrane helix</keyword>
<feature type="transmembrane region" description="Helical" evidence="6">
    <location>
        <begin position="250"/>
        <end position="268"/>
    </location>
</feature>
<comment type="caution">
    <text evidence="7">The sequence shown here is derived from an EMBL/GenBank/DDBJ whole genome shotgun (WGS) entry which is preliminary data.</text>
</comment>
<feature type="transmembrane region" description="Helical" evidence="6">
    <location>
        <begin position="43"/>
        <end position="63"/>
    </location>
</feature>
<evidence type="ECO:0000256" key="2">
    <source>
        <dbReference type="ARBA" id="ARBA00022475"/>
    </source>
</evidence>
<feature type="transmembrane region" description="Helical" evidence="6">
    <location>
        <begin position="384"/>
        <end position="402"/>
    </location>
</feature>
<name>A0ABT0DKZ8_9HYPH</name>
<gene>
    <name evidence="7" type="ORF">MWN33_07905</name>
</gene>
<evidence type="ECO:0000313" key="8">
    <source>
        <dbReference type="Proteomes" id="UP001202867"/>
    </source>
</evidence>
<accession>A0ABT0DKZ8</accession>
<feature type="transmembrane region" description="Helical" evidence="6">
    <location>
        <begin position="75"/>
        <end position="98"/>
    </location>
</feature>
<dbReference type="PANTHER" id="PTHR30482">
    <property type="entry name" value="HIGH-AFFINITY BRANCHED-CHAIN AMINO ACID TRANSPORT SYSTEM PERMEASE"/>
    <property type="match status" value="1"/>
</dbReference>
<feature type="transmembrane region" description="Helical" evidence="6">
    <location>
        <begin position="336"/>
        <end position="353"/>
    </location>
</feature>
<feature type="transmembrane region" description="Helical" evidence="6">
    <location>
        <begin position="195"/>
        <end position="213"/>
    </location>
</feature>
<dbReference type="Pfam" id="PF02653">
    <property type="entry name" value="BPD_transp_2"/>
    <property type="match status" value="1"/>
</dbReference>
<evidence type="ECO:0000256" key="4">
    <source>
        <dbReference type="ARBA" id="ARBA00022989"/>
    </source>
</evidence>
<dbReference type="Proteomes" id="UP001202867">
    <property type="component" value="Unassembled WGS sequence"/>
</dbReference>
<reference evidence="7 8" key="1">
    <citation type="submission" date="2022-04" db="EMBL/GenBank/DDBJ databases">
        <authorList>
            <person name="Grouzdev D.S."/>
            <person name="Pantiukh K.S."/>
            <person name="Krutkina M.S."/>
        </authorList>
    </citation>
    <scope>NUCLEOTIDE SEQUENCE [LARGE SCALE GENOMIC DNA]</scope>
    <source>
        <strain evidence="7 8">Jip08</strain>
    </source>
</reference>
<reference evidence="8" key="2">
    <citation type="submission" date="2023-07" db="EMBL/GenBank/DDBJ databases">
        <title>Ancylobacter moscoviensis sp. nov., facultatively methylotrophic bacteria from activated sludge and the reclassification of Starkeya novella (Starkey 1934) Kelly et al. 2000 as Ancylobacter novellus comb. nov., Starkeya koreensis Im et al. 2006 as Ancylobacter koreensis comb.nov., Angulomicrobium tetraedrale Vasil'eva et al. 1986 as Ancylobacter tetraedralis comb. nov., Angulomicrobium amanitiforme Fritz et al. 2004 as Ancylobacter amanitiformis comb. nov. and Methylorhabdus multivorans Doronina et al. 1996 as Ancylobacter multivorans comb. nov. and emended description of the genus Ancylobacter.</title>
        <authorList>
            <person name="Doronina N."/>
            <person name="Chemodurova A."/>
            <person name="Grouzdev D."/>
            <person name="Koziaeva V."/>
            <person name="Shi W."/>
            <person name="Wu L."/>
            <person name="Kaparullina E."/>
        </authorList>
    </citation>
    <scope>NUCLEOTIDE SEQUENCE [LARGE SCALE GENOMIC DNA]</scope>
    <source>
        <strain evidence="8">Jip08</strain>
    </source>
</reference>
<dbReference type="PANTHER" id="PTHR30482:SF10">
    <property type="entry name" value="HIGH-AFFINITY BRANCHED-CHAIN AMINO ACID TRANSPORT PROTEIN BRAE"/>
    <property type="match status" value="1"/>
</dbReference>
<feature type="transmembrane region" description="Helical" evidence="6">
    <location>
        <begin position="118"/>
        <end position="143"/>
    </location>
</feature>
<protein>
    <submittedName>
        <fullName evidence="7">Branched-chain amino acid ABC transporter permease</fullName>
    </submittedName>
</protein>